<evidence type="ECO:0000256" key="5">
    <source>
        <dbReference type="ARBA" id="ARBA00022801"/>
    </source>
</evidence>
<evidence type="ECO:0000256" key="3">
    <source>
        <dbReference type="ARBA" id="ARBA00016774"/>
    </source>
</evidence>
<dbReference type="SUPFAM" id="SSF53474">
    <property type="entry name" value="alpha/beta-Hydrolases"/>
    <property type="match status" value="1"/>
</dbReference>
<name>A0A2P6MX30_9EUKA</name>
<comment type="function">
    <text evidence="7">Serine hydrolase involved in the detoxification of formaldehyde.</text>
</comment>
<feature type="active site" description="Charge relay system" evidence="6">
    <location>
        <position position="338"/>
    </location>
</feature>
<feature type="active site" description="Charge relay system" evidence="6">
    <location>
        <position position="415"/>
    </location>
</feature>
<organism evidence="8 9">
    <name type="scientific">Planoprotostelium fungivorum</name>
    <dbReference type="NCBI Taxonomy" id="1890364"/>
    <lineage>
        <taxon>Eukaryota</taxon>
        <taxon>Amoebozoa</taxon>
        <taxon>Evosea</taxon>
        <taxon>Variosea</taxon>
        <taxon>Cavosteliida</taxon>
        <taxon>Cavosteliaceae</taxon>
        <taxon>Planoprotostelium</taxon>
    </lineage>
</organism>
<feature type="active site" description="Charge relay system" evidence="6">
    <location>
        <position position="450"/>
    </location>
</feature>
<dbReference type="GO" id="GO:0005829">
    <property type="term" value="C:cytosol"/>
    <property type="evidence" value="ECO:0007669"/>
    <property type="project" value="TreeGrafter"/>
</dbReference>
<keyword evidence="9" id="KW-1185">Reference proteome</keyword>
<dbReference type="STRING" id="1890364.A0A2P6MX30"/>
<comment type="catalytic activity">
    <reaction evidence="7">
        <text>S-formylglutathione + H2O = formate + glutathione + H(+)</text>
        <dbReference type="Rhea" id="RHEA:14961"/>
        <dbReference type="ChEBI" id="CHEBI:15377"/>
        <dbReference type="ChEBI" id="CHEBI:15378"/>
        <dbReference type="ChEBI" id="CHEBI:15740"/>
        <dbReference type="ChEBI" id="CHEBI:57688"/>
        <dbReference type="ChEBI" id="CHEBI:57925"/>
        <dbReference type="EC" id="3.1.2.12"/>
    </reaction>
</comment>
<evidence type="ECO:0000313" key="8">
    <source>
        <dbReference type="EMBL" id="PRP76216.1"/>
    </source>
</evidence>
<reference evidence="8 9" key="1">
    <citation type="journal article" date="2018" name="Genome Biol. Evol.">
        <title>Multiple Roots of Fruiting Body Formation in Amoebozoa.</title>
        <authorList>
            <person name="Hillmann F."/>
            <person name="Forbes G."/>
            <person name="Novohradska S."/>
            <person name="Ferling I."/>
            <person name="Riege K."/>
            <person name="Groth M."/>
            <person name="Westermann M."/>
            <person name="Marz M."/>
            <person name="Spaller T."/>
            <person name="Winckler T."/>
            <person name="Schaap P."/>
            <person name="Glockner G."/>
        </authorList>
    </citation>
    <scope>NUCLEOTIDE SEQUENCE [LARGE SCALE GENOMIC DNA]</scope>
    <source>
        <strain evidence="8 9">Jena</strain>
    </source>
</reference>
<evidence type="ECO:0000256" key="1">
    <source>
        <dbReference type="ARBA" id="ARBA00005622"/>
    </source>
</evidence>
<evidence type="ECO:0000256" key="6">
    <source>
        <dbReference type="PIRSR" id="PIRSR614186-1"/>
    </source>
</evidence>
<dbReference type="FunFam" id="3.40.50.1820:FF:000002">
    <property type="entry name" value="S-formylglutathione hydrolase"/>
    <property type="match status" value="1"/>
</dbReference>
<keyword evidence="4 7" id="KW-0719">Serine esterase</keyword>
<evidence type="ECO:0000313" key="9">
    <source>
        <dbReference type="Proteomes" id="UP000241769"/>
    </source>
</evidence>
<dbReference type="EMBL" id="MDYQ01000341">
    <property type="protein sequence ID" value="PRP76216.1"/>
    <property type="molecule type" value="Genomic_DNA"/>
</dbReference>
<keyword evidence="7" id="KW-0963">Cytoplasm</keyword>
<dbReference type="FunCoup" id="A0A2P6MX30">
    <property type="interactions" value="584"/>
</dbReference>
<dbReference type="GO" id="GO:0052689">
    <property type="term" value="F:carboxylic ester hydrolase activity"/>
    <property type="evidence" value="ECO:0007669"/>
    <property type="project" value="UniProtKB-KW"/>
</dbReference>
<evidence type="ECO:0000256" key="7">
    <source>
        <dbReference type="RuleBase" id="RU363068"/>
    </source>
</evidence>
<dbReference type="GO" id="GO:0018738">
    <property type="term" value="F:S-formylglutathione hydrolase activity"/>
    <property type="evidence" value="ECO:0007669"/>
    <property type="project" value="UniProtKB-EC"/>
</dbReference>
<accession>A0A2P6MX30</accession>
<dbReference type="EC" id="3.1.2.12" evidence="2 7"/>
<dbReference type="Pfam" id="PF00756">
    <property type="entry name" value="Esterase"/>
    <property type="match status" value="1"/>
</dbReference>
<comment type="caution">
    <text evidence="8">The sequence shown here is derived from an EMBL/GenBank/DDBJ whole genome shotgun (WGS) entry which is preliminary data.</text>
</comment>
<dbReference type="AlphaFoldDB" id="A0A2P6MX30"/>
<dbReference type="GO" id="GO:0046294">
    <property type="term" value="P:formaldehyde catabolic process"/>
    <property type="evidence" value="ECO:0007669"/>
    <property type="project" value="InterPro"/>
</dbReference>
<comment type="similarity">
    <text evidence="1 7">Belongs to the esterase D family.</text>
</comment>
<comment type="subcellular location">
    <subcellularLocation>
        <location evidence="7">Cytoplasm</location>
    </subcellularLocation>
</comment>
<dbReference type="InParanoid" id="A0A2P6MX30"/>
<protein>
    <recommendedName>
        <fullName evidence="3 7">S-formylglutathione hydrolase</fullName>
        <ecNumber evidence="2 7">3.1.2.12</ecNumber>
    </recommendedName>
</protein>
<dbReference type="PANTHER" id="PTHR10061:SF0">
    <property type="entry name" value="S-FORMYLGLUTATHIONE HYDROLASE"/>
    <property type="match status" value="1"/>
</dbReference>
<evidence type="ECO:0000256" key="4">
    <source>
        <dbReference type="ARBA" id="ARBA00022487"/>
    </source>
</evidence>
<proteinExistence type="inferred from homology"/>
<keyword evidence="5 7" id="KW-0378">Hydrolase</keyword>
<dbReference type="InterPro" id="IPR000801">
    <property type="entry name" value="Esterase-like"/>
</dbReference>
<dbReference type="NCBIfam" id="TIGR02821">
    <property type="entry name" value="fghA_ester_D"/>
    <property type="match status" value="1"/>
</dbReference>
<dbReference type="InterPro" id="IPR014186">
    <property type="entry name" value="S-formylglutathione_hydrol"/>
</dbReference>
<dbReference type="InterPro" id="IPR029058">
    <property type="entry name" value="AB_hydrolase_fold"/>
</dbReference>
<sequence length="472" mass="53120">MLCATPTEETTPKRNVYAAADLIYNAAHLQRPMTRNQSRSNLYTNLNTICKPISIHQPDLTYTNVYNEGSIYIKITLLLSDKEGSSSLSIHASIQLAFFRTTTPLNLIINSQALTLNKVCLDPQMFTNVCKMTTETQSTRPTHKPLLASASVRQRLLPFTYKCFAENLQTVHRKQVFMTKTKLRNTTIMSGLKTLSTVTVFGGTQTRYSHVSRETKTEMTFTVFMPSQAKKSKAPAIWYLSGLTCNDENFIQKAGAQREAAHYGFVLISPDTSPRGAGVEGETESWDLGVGAGFYVDATTPKWTNNYRMYSYIHHELWDIVKSHFPIIEDKQAIMGHSMGGHGALTAALKNPGKFVSASAFAPISNPSQCPWGEKAFNAYLGQDKEAWKEYDSTELVRQYNGPLLHLLVDQGTEDKFYKEKQLLTENLQQAAATNEKTRVEINLREGYDHSYFFVSTFIPNHFLFHSKILIG</sequence>
<dbReference type="Proteomes" id="UP000241769">
    <property type="component" value="Unassembled WGS sequence"/>
</dbReference>
<dbReference type="Gene3D" id="3.40.50.1820">
    <property type="entry name" value="alpha/beta hydrolase"/>
    <property type="match status" value="1"/>
</dbReference>
<gene>
    <name evidence="8" type="ORF">PROFUN_15210</name>
</gene>
<dbReference type="PANTHER" id="PTHR10061">
    <property type="entry name" value="S-FORMYLGLUTATHIONE HYDROLASE"/>
    <property type="match status" value="1"/>
</dbReference>
<evidence type="ECO:0000256" key="2">
    <source>
        <dbReference type="ARBA" id="ARBA00012479"/>
    </source>
</evidence>
<dbReference type="OrthoDB" id="420518at2759"/>